<proteinExistence type="predicted"/>
<sequence length="202" mass="21051">MSFVIASLLTAQVSPVFAQYAMSAADDSMLPPEVVPLDPNVAQKLAQTQAQARDMADLNVSGTPQNNQSMSSQTRQNMMDSLMNQGSFQNDFGSPSQNDAPGMVSQGNAGTSDWIMPGQQGGASSMTAYGNVQQTQTLSAPSPNPPVRRDVGRAGLSTAISALAGFGAGAVLGSTLRRPNTMMGVGMTSLMMTGIGRGLFRR</sequence>
<evidence type="ECO:0000313" key="4">
    <source>
        <dbReference type="Proteomes" id="UP000664277"/>
    </source>
</evidence>
<gene>
    <name evidence="3" type="ORF">J0M35_06650</name>
</gene>
<dbReference type="EMBL" id="JAFLCK010000007">
    <property type="protein sequence ID" value="MBN8660025.1"/>
    <property type="molecule type" value="Genomic_DNA"/>
</dbReference>
<feature type="signal peptide" evidence="2">
    <location>
        <begin position="1"/>
        <end position="18"/>
    </location>
</feature>
<reference evidence="3" key="1">
    <citation type="submission" date="2021-02" db="EMBL/GenBank/DDBJ databases">
        <title>Genome-Resolved Metagenomics of a Microbial Community Performing Photosynthetic Biological Nutrient Removal.</title>
        <authorList>
            <person name="Mcdaniel E.A."/>
        </authorList>
    </citation>
    <scope>NUCLEOTIDE SEQUENCE</scope>
    <source>
        <strain evidence="3">UWPOB_OBS1</strain>
    </source>
</reference>
<organism evidence="3 4">
    <name type="scientific">Candidatus Obscuribacter phosphatis</name>
    <dbReference type="NCBI Taxonomy" id="1906157"/>
    <lineage>
        <taxon>Bacteria</taxon>
        <taxon>Bacillati</taxon>
        <taxon>Candidatus Melainabacteria</taxon>
        <taxon>Candidatus Obscuribacterales</taxon>
        <taxon>Candidatus Obscuribacteraceae</taxon>
        <taxon>Candidatus Obscuribacter</taxon>
    </lineage>
</organism>
<evidence type="ECO:0000256" key="2">
    <source>
        <dbReference type="SAM" id="SignalP"/>
    </source>
</evidence>
<keyword evidence="1" id="KW-0472">Membrane</keyword>
<name>A0A8J7TKL0_9BACT</name>
<keyword evidence="2" id="KW-0732">Signal</keyword>
<feature type="transmembrane region" description="Helical" evidence="1">
    <location>
        <begin position="182"/>
        <end position="200"/>
    </location>
</feature>
<dbReference type="AlphaFoldDB" id="A0A8J7TKL0"/>
<protein>
    <submittedName>
        <fullName evidence="3">Uncharacterized protein</fullName>
    </submittedName>
</protein>
<feature type="chain" id="PRO_5035196436" evidence="2">
    <location>
        <begin position="19"/>
        <end position="202"/>
    </location>
</feature>
<comment type="caution">
    <text evidence="3">The sequence shown here is derived from an EMBL/GenBank/DDBJ whole genome shotgun (WGS) entry which is preliminary data.</text>
</comment>
<dbReference type="Proteomes" id="UP000664277">
    <property type="component" value="Unassembled WGS sequence"/>
</dbReference>
<evidence type="ECO:0000313" key="3">
    <source>
        <dbReference type="EMBL" id="MBN8660025.1"/>
    </source>
</evidence>
<evidence type="ECO:0000256" key="1">
    <source>
        <dbReference type="SAM" id="Phobius"/>
    </source>
</evidence>
<accession>A0A8J7TKL0</accession>
<keyword evidence="1" id="KW-0812">Transmembrane</keyword>
<keyword evidence="1" id="KW-1133">Transmembrane helix</keyword>